<dbReference type="EMBL" id="CAJOBA010000411">
    <property type="protein sequence ID" value="CAF3529943.1"/>
    <property type="molecule type" value="Genomic_DNA"/>
</dbReference>
<dbReference type="AlphaFoldDB" id="A0A8S2CRT6"/>
<dbReference type="SMART" id="SM00175">
    <property type="entry name" value="RAB"/>
    <property type="match status" value="1"/>
</dbReference>
<accession>A0A8S2CRT6</accession>
<dbReference type="FunFam" id="3.40.50.300:FF:001447">
    <property type="entry name" value="Ras-related protein Rab-1B"/>
    <property type="match status" value="1"/>
</dbReference>
<evidence type="ECO:0000256" key="2">
    <source>
        <dbReference type="ARBA" id="ARBA00022741"/>
    </source>
</evidence>
<dbReference type="NCBIfam" id="TIGR00231">
    <property type="entry name" value="small_GTP"/>
    <property type="match status" value="1"/>
</dbReference>
<dbReference type="PANTHER" id="PTHR47978">
    <property type="match status" value="1"/>
</dbReference>
<dbReference type="GO" id="GO:0003924">
    <property type="term" value="F:GTPase activity"/>
    <property type="evidence" value="ECO:0007669"/>
    <property type="project" value="InterPro"/>
</dbReference>
<dbReference type="InterPro" id="IPR001806">
    <property type="entry name" value="Small_GTPase"/>
</dbReference>
<comment type="caution">
    <text evidence="3">The sequence shown here is derived from an EMBL/GenBank/DDBJ whole genome shotgun (WGS) entry which is preliminary data.</text>
</comment>
<organism evidence="3 5">
    <name type="scientific">Didymodactylos carnosus</name>
    <dbReference type="NCBI Taxonomy" id="1234261"/>
    <lineage>
        <taxon>Eukaryota</taxon>
        <taxon>Metazoa</taxon>
        <taxon>Spiralia</taxon>
        <taxon>Gnathifera</taxon>
        <taxon>Rotifera</taxon>
        <taxon>Eurotatoria</taxon>
        <taxon>Bdelloidea</taxon>
        <taxon>Philodinida</taxon>
        <taxon>Philodinidae</taxon>
        <taxon>Didymodactylos</taxon>
    </lineage>
</organism>
<evidence type="ECO:0000313" key="4">
    <source>
        <dbReference type="EMBL" id="CAF3529943.1"/>
    </source>
</evidence>
<evidence type="ECO:0000256" key="1">
    <source>
        <dbReference type="ARBA" id="ARBA00006270"/>
    </source>
</evidence>
<dbReference type="SMART" id="SM00174">
    <property type="entry name" value="RHO"/>
    <property type="match status" value="1"/>
</dbReference>
<dbReference type="GO" id="GO:0005525">
    <property type="term" value="F:GTP binding"/>
    <property type="evidence" value="ECO:0007669"/>
    <property type="project" value="InterPro"/>
</dbReference>
<dbReference type="EMBL" id="CAJNOK010000411">
    <property type="protein sequence ID" value="CAF0751164.1"/>
    <property type="molecule type" value="Genomic_DNA"/>
</dbReference>
<name>A0A8S2CRT6_9BILA</name>
<dbReference type="Proteomes" id="UP000682733">
    <property type="component" value="Unassembled WGS sequence"/>
</dbReference>
<protein>
    <submittedName>
        <fullName evidence="3">Uncharacterized protein</fullName>
    </submittedName>
</protein>
<dbReference type="PRINTS" id="PR00449">
    <property type="entry name" value="RASTRNSFRMNG"/>
</dbReference>
<reference evidence="3" key="1">
    <citation type="submission" date="2021-02" db="EMBL/GenBank/DDBJ databases">
        <authorList>
            <person name="Nowell W R."/>
        </authorList>
    </citation>
    <scope>NUCLEOTIDE SEQUENCE</scope>
</reference>
<dbReference type="SMART" id="SM00176">
    <property type="entry name" value="RAN"/>
    <property type="match status" value="1"/>
</dbReference>
<dbReference type="InterPro" id="IPR027417">
    <property type="entry name" value="P-loop_NTPase"/>
</dbReference>
<dbReference type="SMART" id="SM00173">
    <property type="entry name" value="RAS"/>
    <property type="match status" value="1"/>
</dbReference>
<dbReference type="PROSITE" id="PS51419">
    <property type="entry name" value="RAB"/>
    <property type="match status" value="1"/>
</dbReference>
<dbReference type="SUPFAM" id="SSF52540">
    <property type="entry name" value="P-loop containing nucleoside triphosphate hydrolases"/>
    <property type="match status" value="1"/>
</dbReference>
<evidence type="ECO:0000313" key="5">
    <source>
        <dbReference type="Proteomes" id="UP000677228"/>
    </source>
</evidence>
<gene>
    <name evidence="3" type="ORF">OVA965_LOCUS2021</name>
    <name evidence="4" type="ORF">TMI583_LOCUS2021</name>
</gene>
<evidence type="ECO:0000313" key="3">
    <source>
        <dbReference type="EMBL" id="CAF0751164.1"/>
    </source>
</evidence>
<proteinExistence type="inferred from homology"/>
<dbReference type="Proteomes" id="UP000677228">
    <property type="component" value="Unassembled WGS sequence"/>
</dbReference>
<sequence length="602" mass="70468">MRMTDTVVSSDTITSNDEQLKIICLGDSAVGKSKLLERFLVDSYKGQQHSTYALNIFKYSTKIEGKNTTVEFWDTAGQERFNNIHPSYFHQAHACIMVFDATRKITYKNLDRWYQELREARQAIPCLCAVNKIDADLNITKKSFNFPKKHDMPLYFVSAANGSNVVRLFRDAIRLAHAYKSGDSQDFIDEILRELEDNSSKLNDTSLVPIVRRHPANYDDYSISSSPFAPIQNKLVETSSYTKSSVSYPSSESTITSATVLTTESNRKTHFCLKEVTSKTKKACIKSSCFHELSAKKQYEQKEEKYEFWYTLLIAEEWNFYNLLNDKYNNIQKENANEQEILKTYLNYIQEHIKLIRNNKDMNKIMFIYLNSVSLIKEQWQKFSRQKELLFTLFYHYERLLCQFNCLKTILEQQQQQSGIVLCAFVIDRFNCLLTQMKHDKSTVVQETTSVEYRLQKRLQPSTISVIDKRLLDEHLFLELSSLTYRVLLLFNDMLLICKPKIDGHISSFESVLKIYNTTSTILNIQHKPIMYHLIIGIDLQQHQKQNQLVLVLSIEEAIGISKTYCFLHPNKNFLLHYYHLLDNTICKSKKSHMNIYHEYRL</sequence>
<dbReference type="InterPro" id="IPR005225">
    <property type="entry name" value="Small_GTP-bd"/>
</dbReference>
<keyword evidence="2" id="KW-0547">Nucleotide-binding</keyword>
<dbReference type="Gene3D" id="3.40.50.300">
    <property type="entry name" value="P-loop containing nucleotide triphosphate hydrolases"/>
    <property type="match status" value="1"/>
</dbReference>
<comment type="similarity">
    <text evidence="1">Belongs to the small GTPase superfamily. Rab family.</text>
</comment>
<dbReference type="Pfam" id="PF08477">
    <property type="entry name" value="Roc"/>
    <property type="match status" value="1"/>
</dbReference>